<dbReference type="OrthoDB" id="3783159at2"/>
<evidence type="ECO:0000313" key="2">
    <source>
        <dbReference type="EMBL" id="QBX54890.1"/>
    </source>
</evidence>
<dbReference type="AlphaFoldDB" id="A0A4P7IDW6"/>
<gene>
    <name evidence="2" type="ORF">EXE58_05040</name>
</gene>
<evidence type="ECO:0000313" key="3">
    <source>
        <dbReference type="Proteomes" id="UP000294853"/>
    </source>
</evidence>
<proteinExistence type="predicted"/>
<sequence>MRLFRNVLSALLVAVLGLGVAATVPTAAVAASEPKRLIEEEDPNDNRVGFNAFKLKGVITQAVLDPLTGQPAIDPLTGLETYVPYADGKVKLQKKKCKKCSWKNVKKLRTNDSGKFKTRIYAPRQGRWKWRVYVKASDGYGTTIGKRWTAAFR</sequence>
<dbReference type="KEGG" id="nsn:EXE58_05040"/>
<name>A0A4P7IDW6_9ACTN</name>
<keyword evidence="1" id="KW-0732">Signal</keyword>
<organism evidence="2 3">
    <name type="scientific">Nocardioides seonyuensis</name>
    <dbReference type="NCBI Taxonomy" id="2518371"/>
    <lineage>
        <taxon>Bacteria</taxon>
        <taxon>Bacillati</taxon>
        <taxon>Actinomycetota</taxon>
        <taxon>Actinomycetes</taxon>
        <taxon>Propionibacteriales</taxon>
        <taxon>Nocardioidaceae</taxon>
        <taxon>Nocardioides</taxon>
    </lineage>
</organism>
<dbReference type="EMBL" id="CP038436">
    <property type="protein sequence ID" value="QBX54890.1"/>
    <property type="molecule type" value="Genomic_DNA"/>
</dbReference>
<dbReference type="Proteomes" id="UP000294853">
    <property type="component" value="Chromosome"/>
</dbReference>
<feature type="chain" id="PRO_5020933156" evidence="1">
    <location>
        <begin position="31"/>
        <end position="153"/>
    </location>
</feature>
<feature type="signal peptide" evidence="1">
    <location>
        <begin position="1"/>
        <end position="30"/>
    </location>
</feature>
<dbReference type="RefSeq" id="WP_135266859.1">
    <property type="nucleotide sequence ID" value="NZ_CP038436.1"/>
</dbReference>
<evidence type="ECO:0000256" key="1">
    <source>
        <dbReference type="SAM" id="SignalP"/>
    </source>
</evidence>
<accession>A0A4P7IDW6</accession>
<reference evidence="2 3" key="1">
    <citation type="submission" date="2019-03" db="EMBL/GenBank/DDBJ databases">
        <title>Three New Species of Nocardioides, Nocardioides euryhalodurans sp. nov., Nocardioides seonyuensis sp. nov. and Nocardioides eburneoflavus sp. nov. Iolated from Soil.</title>
        <authorList>
            <person name="Roh S.G."/>
            <person name="Lee C."/>
            <person name="Kim M.-K."/>
            <person name="Kim S.B."/>
        </authorList>
    </citation>
    <scope>NUCLEOTIDE SEQUENCE [LARGE SCALE GENOMIC DNA]</scope>
    <source>
        <strain evidence="2 3">MMS17-SY207-3</strain>
    </source>
</reference>
<keyword evidence="3" id="KW-1185">Reference proteome</keyword>
<protein>
    <submittedName>
        <fullName evidence="2">Uncharacterized protein</fullName>
    </submittedName>
</protein>